<sequence>MKSVLVAATAFTLAAASAAQAAPIQIITFGQLVQAPTPPGSTPPDFAAPIANFSDFAAYWIIDPDAGTKITTPLPAPSIGETVSFRGSLIEFGAVIFGPGFAPLTIGNSPASLRQTFLLDNAISGTRATDQFSAAGGAYFDGSELVREVAFDRDLGENVFISLFQLSFLEGVLLPALPLLLDGDDFPDLGRLIETSPSKLVTLRFTHGAPTSAAEMRALPQMSFNGINLNFNYIYLDDVETPEPAVLGLFGLGLAALALRRRRAA</sequence>
<evidence type="ECO:0000259" key="2">
    <source>
        <dbReference type="Pfam" id="PF07589"/>
    </source>
</evidence>
<reference evidence="4" key="1">
    <citation type="journal article" date="2019" name="Int. J. Syst. Evol. Microbiol.">
        <title>The Global Catalogue of Microorganisms (GCM) 10K type strain sequencing project: providing services to taxonomists for standard genome sequencing and annotation.</title>
        <authorList>
            <consortium name="The Broad Institute Genomics Platform"/>
            <consortium name="The Broad Institute Genome Sequencing Center for Infectious Disease"/>
            <person name="Wu L."/>
            <person name="Ma J."/>
        </authorList>
    </citation>
    <scope>NUCLEOTIDE SEQUENCE [LARGE SCALE GENOMIC DNA]</scope>
    <source>
        <strain evidence="4">CCUG 52537</strain>
    </source>
</reference>
<feature type="signal peptide" evidence="1">
    <location>
        <begin position="1"/>
        <end position="21"/>
    </location>
</feature>
<keyword evidence="4" id="KW-1185">Reference proteome</keyword>
<dbReference type="EMBL" id="JBHTIK010000002">
    <property type="protein sequence ID" value="MFD0847556.1"/>
    <property type="molecule type" value="Genomic_DNA"/>
</dbReference>
<evidence type="ECO:0000313" key="3">
    <source>
        <dbReference type="EMBL" id="MFD0847556.1"/>
    </source>
</evidence>
<dbReference type="InterPro" id="IPR013424">
    <property type="entry name" value="Ice-binding_C"/>
</dbReference>
<organism evidence="3 4">
    <name type="scientific">Sphingosinicella xenopeptidilytica</name>
    <dbReference type="NCBI Taxonomy" id="364098"/>
    <lineage>
        <taxon>Bacteria</taxon>
        <taxon>Pseudomonadati</taxon>
        <taxon>Pseudomonadota</taxon>
        <taxon>Alphaproteobacteria</taxon>
        <taxon>Sphingomonadales</taxon>
        <taxon>Sphingosinicellaceae</taxon>
        <taxon>Sphingosinicella</taxon>
    </lineage>
</organism>
<feature type="domain" description="Ice-binding protein C-terminal" evidence="2">
    <location>
        <begin position="241"/>
        <end position="262"/>
    </location>
</feature>
<dbReference type="Pfam" id="PF07589">
    <property type="entry name" value="PEP-CTERM"/>
    <property type="match status" value="1"/>
</dbReference>
<dbReference type="NCBIfam" id="TIGR02595">
    <property type="entry name" value="PEP_CTERM"/>
    <property type="match status" value="1"/>
</dbReference>
<proteinExistence type="predicted"/>
<keyword evidence="1" id="KW-0732">Signal</keyword>
<feature type="chain" id="PRO_5046557998" evidence="1">
    <location>
        <begin position="22"/>
        <end position="265"/>
    </location>
</feature>
<accession>A0ABW3BZA2</accession>
<evidence type="ECO:0000256" key="1">
    <source>
        <dbReference type="SAM" id="SignalP"/>
    </source>
</evidence>
<comment type="caution">
    <text evidence="3">The sequence shown here is derived from an EMBL/GenBank/DDBJ whole genome shotgun (WGS) entry which is preliminary data.</text>
</comment>
<gene>
    <name evidence="3" type="ORF">ACFQ00_04410</name>
</gene>
<dbReference type="Proteomes" id="UP001597124">
    <property type="component" value="Unassembled WGS sequence"/>
</dbReference>
<evidence type="ECO:0000313" key="4">
    <source>
        <dbReference type="Proteomes" id="UP001597124"/>
    </source>
</evidence>
<dbReference type="RefSeq" id="WP_381486766.1">
    <property type="nucleotide sequence ID" value="NZ_JBHTIK010000002.1"/>
</dbReference>
<name>A0ABW3BZA2_SPHXN</name>
<protein>
    <submittedName>
        <fullName evidence="3">PEP-CTERM sorting domain-containing protein</fullName>
    </submittedName>
</protein>